<dbReference type="InterPro" id="IPR037094">
    <property type="entry name" value="Glyco_hydro_38_cen_sf"/>
</dbReference>
<dbReference type="Gene3D" id="1.20.1270.50">
    <property type="entry name" value="Glycoside hydrolase family 38, central domain"/>
    <property type="match status" value="1"/>
</dbReference>
<dbReference type="InterPro" id="IPR028995">
    <property type="entry name" value="Glyco_hydro_57/38_cen_sf"/>
</dbReference>
<dbReference type="GO" id="GO:0009313">
    <property type="term" value="P:oligosaccharide catabolic process"/>
    <property type="evidence" value="ECO:0007669"/>
    <property type="project" value="TreeGrafter"/>
</dbReference>
<feature type="domain" description="Glycoside hydrolase family 38 central" evidence="5">
    <location>
        <begin position="499"/>
        <end position="598"/>
    </location>
</feature>
<dbReference type="FunFam" id="2.70.98.30:FF:000001">
    <property type="entry name" value="alpha-mannosidase 2C1 isoform X2"/>
    <property type="match status" value="1"/>
</dbReference>
<dbReference type="Pfam" id="PF07748">
    <property type="entry name" value="Glyco_hydro_38C"/>
    <property type="match status" value="1"/>
</dbReference>
<dbReference type="SUPFAM" id="SSF88688">
    <property type="entry name" value="Families 57/38 glycoside transferase middle domain"/>
    <property type="match status" value="1"/>
</dbReference>
<comment type="similarity">
    <text evidence="1">Belongs to the glycosyl hydrolase 38 family.</text>
</comment>
<dbReference type="InterPro" id="IPR015341">
    <property type="entry name" value="Glyco_hydro_38_cen"/>
</dbReference>
<evidence type="ECO:0000259" key="5">
    <source>
        <dbReference type="SMART" id="SM00872"/>
    </source>
</evidence>
<evidence type="ECO:0000256" key="3">
    <source>
        <dbReference type="ARBA" id="ARBA00022801"/>
    </source>
</evidence>
<organism evidence="6 7">
    <name type="scientific">Paenibacillus aquistagni</name>
    <dbReference type="NCBI Taxonomy" id="1852522"/>
    <lineage>
        <taxon>Bacteria</taxon>
        <taxon>Bacillati</taxon>
        <taxon>Bacillota</taxon>
        <taxon>Bacilli</taxon>
        <taxon>Bacillales</taxon>
        <taxon>Paenibacillaceae</taxon>
        <taxon>Paenibacillus</taxon>
    </lineage>
</organism>
<keyword evidence="2" id="KW-0479">Metal-binding</keyword>
<evidence type="ECO:0000256" key="4">
    <source>
        <dbReference type="ARBA" id="ARBA00023295"/>
    </source>
</evidence>
<name>A0A1X7LCZ4_9BACL</name>
<dbReference type="InterPro" id="IPR011682">
    <property type="entry name" value="Glyco_hydro_38_C"/>
</dbReference>
<dbReference type="FunFam" id="3.20.110.10:FF:000002">
    <property type="entry name" value="alpha-mannosidase 2C1 isoform X1"/>
    <property type="match status" value="1"/>
</dbReference>
<protein>
    <submittedName>
        <fullName evidence="6">Alpha-mannosidase</fullName>
    </submittedName>
</protein>
<dbReference type="Gene3D" id="2.70.98.30">
    <property type="entry name" value="Golgi alpha-mannosidase II, domain 4"/>
    <property type="match status" value="1"/>
</dbReference>
<accession>A0A1X7LCZ4</accession>
<dbReference type="Pfam" id="PF17677">
    <property type="entry name" value="Glyco_hydro38C2"/>
    <property type="match status" value="1"/>
</dbReference>
<dbReference type="OrthoDB" id="9772207at2"/>
<dbReference type="EMBL" id="FXAZ01000004">
    <property type="protein sequence ID" value="SMG51736.1"/>
    <property type="molecule type" value="Genomic_DNA"/>
</dbReference>
<evidence type="ECO:0000256" key="1">
    <source>
        <dbReference type="ARBA" id="ARBA00009792"/>
    </source>
</evidence>
<keyword evidence="7" id="KW-1185">Reference proteome</keyword>
<dbReference type="Pfam" id="PF01074">
    <property type="entry name" value="Glyco_hydro_38N"/>
    <property type="match status" value="1"/>
</dbReference>
<gene>
    <name evidence="6" type="ORF">SAMN06295960_3292</name>
</gene>
<dbReference type="Gene3D" id="3.20.110.10">
    <property type="entry name" value="Glycoside hydrolase 38, N terminal domain"/>
    <property type="match status" value="1"/>
</dbReference>
<dbReference type="Pfam" id="PF09261">
    <property type="entry name" value="Alpha-mann_mid"/>
    <property type="match status" value="1"/>
</dbReference>
<dbReference type="SUPFAM" id="SSF74650">
    <property type="entry name" value="Galactose mutarotase-like"/>
    <property type="match status" value="1"/>
</dbReference>
<dbReference type="GO" id="GO:0046872">
    <property type="term" value="F:metal ion binding"/>
    <property type="evidence" value="ECO:0007669"/>
    <property type="project" value="UniProtKB-KW"/>
</dbReference>
<dbReference type="GO" id="GO:0006013">
    <property type="term" value="P:mannose metabolic process"/>
    <property type="evidence" value="ECO:0007669"/>
    <property type="project" value="InterPro"/>
</dbReference>
<dbReference type="InterPro" id="IPR011013">
    <property type="entry name" value="Gal_mutarotase_sf_dom"/>
</dbReference>
<dbReference type="SUPFAM" id="SSF88713">
    <property type="entry name" value="Glycoside hydrolase/deacetylase"/>
    <property type="match status" value="1"/>
</dbReference>
<proteinExistence type="inferred from homology"/>
<keyword evidence="4" id="KW-0326">Glycosidase</keyword>
<evidence type="ECO:0000313" key="7">
    <source>
        <dbReference type="Proteomes" id="UP000193834"/>
    </source>
</evidence>
<dbReference type="SMART" id="SM00872">
    <property type="entry name" value="Alpha-mann_mid"/>
    <property type="match status" value="1"/>
</dbReference>
<dbReference type="Gene3D" id="2.60.40.2220">
    <property type="match status" value="1"/>
</dbReference>
<reference evidence="6 7" key="1">
    <citation type="submission" date="2017-04" db="EMBL/GenBank/DDBJ databases">
        <authorList>
            <person name="Afonso C.L."/>
            <person name="Miller P.J."/>
            <person name="Scott M.A."/>
            <person name="Spackman E."/>
            <person name="Goraichik I."/>
            <person name="Dimitrov K.M."/>
            <person name="Suarez D.L."/>
            <person name="Swayne D.E."/>
        </authorList>
    </citation>
    <scope>NUCLEOTIDE SEQUENCE [LARGE SCALE GENOMIC DNA]</scope>
    <source>
        <strain evidence="6 7">11</strain>
    </source>
</reference>
<dbReference type="CDD" id="cd10789">
    <property type="entry name" value="GH38N_AMII_ER_cytosolic"/>
    <property type="match status" value="1"/>
</dbReference>
<dbReference type="AlphaFoldDB" id="A0A1X7LCZ4"/>
<dbReference type="GO" id="GO:0004559">
    <property type="term" value="F:alpha-mannosidase activity"/>
    <property type="evidence" value="ECO:0007669"/>
    <property type="project" value="InterPro"/>
</dbReference>
<evidence type="ECO:0000313" key="6">
    <source>
        <dbReference type="EMBL" id="SMG51736.1"/>
    </source>
</evidence>
<dbReference type="InterPro" id="IPR027291">
    <property type="entry name" value="Glyco_hydro_38_N_sf"/>
</dbReference>
<evidence type="ECO:0000256" key="2">
    <source>
        <dbReference type="ARBA" id="ARBA00022723"/>
    </source>
</evidence>
<dbReference type="InterPro" id="IPR041147">
    <property type="entry name" value="GH38_C"/>
</dbReference>
<keyword evidence="3" id="KW-0378">Hydrolase</keyword>
<dbReference type="STRING" id="1852522.SAMN06295960_3292"/>
<sequence length="1093" mass="124040">MERIQRWIKQLSQQASFERIVLDQWTLSRGTYVKPRHYEMEQLPDRGAPETMVRGEYGTTYLFETKLSIPKHWSKDAVGFQLKAGGEGLLSINGVPYHGLDRNHDFVMLHIDQVGWEPELRIELFDPIPEPIDPLNNQQVRQAPIQHIACELVHVNKPVESLLFTASVLRDTMRLLQEDSLERARIHSALTHVMQSVSTESERLRTDPAWVRELELELKSSVSIQGENHDAQSRGIMHMVGQSHIDVAWLWPIRETIRKCSRTFSTVMTLMDEYPQFQYAQSQPQLYAYVKEYYPELYARIKERVADGRWELVGGMWVEPDMNIPSGESLVRQLLYGQLFYEQEFGKRSSIEWVPDTFGYCASLPQLLKQAGMNYFMTSKLNWNDTNPFPYDLFHWVGIDGTSILSFLNHGLNEHTTPKDISEHWASYRQKAKHPEQMLLYGHGDGGGGVTRNMLEYMERGELMASLPEVRYSSAEQFFSRIGEDRKDLPSWHGDLYLELHRGTFTTHARNKRWNRKAEVLYREAEMWNSIGSLSALDGPEGARAALDSTAASTSASKNEQARLSLKKGWELMLLNQFHDIIPGTAITEVYETSKREYEEIFALGHEALEAGLQPIIGRVSAEGEGTPYVLFNSLGWDRDASVVIEGGTELSGLTAWSDQGDALICDYCESSLDEEQGALHVYVPSIPAFGYTTIWLKPTTAAESVDTGEAASASQSIEQGGRISSNALEAQQAHSSQKAGATQACSIPRWETPYYVMAFNERGEITQWYDKEAKRELVKQGEAMNVFQLFHDTPTYWDAWDIDPKYEAQPVMAAVLLQQELIVADPHRDVIRMTWKLHDSVITQDMILYKHSRVVDFSTSVDWKEEYKLLKVAFPVDVVATNATYEIPFGAIERPTHRNTSWQQAQYEVCGHRFADLSEGDYGVSLLNDCKYGYDVHGSTLRLSLLRAPRWPDASADQGQHIFTYSLYPHEGSWRTGGVVQKAMELNHPILPVKSKPGTGALPSTHRLIGYESKHVMLDTVKPAEAGDGIVLRLYEATGSRGDAVISGLDAVKQALRVNLLEDMEEELQMFEGRLALSFLPYEVKSIKLVSR</sequence>
<dbReference type="RefSeq" id="WP_085495856.1">
    <property type="nucleotide sequence ID" value="NZ_FXAZ01000004.1"/>
</dbReference>
<dbReference type="InterPro" id="IPR011330">
    <property type="entry name" value="Glyco_hydro/deAcase_b/a-brl"/>
</dbReference>
<dbReference type="PANTHER" id="PTHR46017:SF1">
    <property type="entry name" value="ALPHA-MANNOSIDASE 2C1"/>
    <property type="match status" value="1"/>
</dbReference>
<dbReference type="InterPro" id="IPR000602">
    <property type="entry name" value="Glyco_hydro_38_N"/>
</dbReference>
<dbReference type="GO" id="GO:0030246">
    <property type="term" value="F:carbohydrate binding"/>
    <property type="evidence" value="ECO:0007669"/>
    <property type="project" value="InterPro"/>
</dbReference>
<dbReference type="Proteomes" id="UP000193834">
    <property type="component" value="Unassembled WGS sequence"/>
</dbReference>
<dbReference type="PANTHER" id="PTHR46017">
    <property type="entry name" value="ALPHA-MANNOSIDASE 2C1"/>
    <property type="match status" value="1"/>
</dbReference>